<protein>
    <recommendedName>
        <fullName evidence="1">EF-hand domain-containing protein</fullName>
    </recommendedName>
</protein>
<dbReference type="PROSITE" id="PS50222">
    <property type="entry name" value="EF_HAND_2"/>
    <property type="match status" value="1"/>
</dbReference>
<name>A0A8J2JXH5_9HEXA</name>
<proteinExistence type="predicted"/>
<dbReference type="EMBL" id="CAJVCH010034786">
    <property type="protein sequence ID" value="CAG7715727.1"/>
    <property type="molecule type" value="Genomic_DNA"/>
</dbReference>
<dbReference type="Pfam" id="PF13202">
    <property type="entry name" value="EF-hand_5"/>
    <property type="match status" value="2"/>
</dbReference>
<keyword evidence="3" id="KW-1185">Reference proteome</keyword>
<dbReference type="PROSITE" id="PS00018">
    <property type="entry name" value="EF_HAND_1"/>
    <property type="match status" value="1"/>
</dbReference>
<dbReference type="AlphaFoldDB" id="A0A8J2JXH5"/>
<feature type="domain" description="EF-hand" evidence="1">
    <location>
        <begin position="142"/>
        <end position="177"/>
    </location>
</feature>
<sequence>MPYNFKCKIKNTHLSTNIRNPDYFYFPLLLEPYYVHFQINIKAPDDSYIEPLTIRLYTVDLCEDQENESGRILVSTDGSHGTPCCGVGTCNIFCCNCDGICRGTRGSFGGSDSDDPYHFRRIDHNGDGLVDEAEALIFVNDTRGSVLGFTFSAFDRDHNGYLSLAEIDSVPLLLSNSKP</sequence>
<evidence type="ECO:0000313" key="2">
    <source>
        <dbReference type="EMBL" id="CAG7715727.1"/>
    </source>
</evidence>
<dbReference type="InterPro" id="IPR018247">
    <property type="entry name" value="EF_Hand_1_Ca_BS"/>
</dbReference>
<comment type="caution">
    <text evidence="2">The sequence shown here is derived from an EMBL/GenBank/DDBJ whole genome shotgun (WGS) entry which is preliminary data.</text>
</comment>
<gene>
    <name evidence="2" type="ORF">AFUS01_LOCUS5450</name>
</gene>
<dbReference type="InterPro" id="IPR002048">
    <property type="entry name" value="EF_hand_dom"/>
</dbReference>
<reference evidence="2" key="1">
    <citation type="submission" date="2021-06" db="EMBL/GenBank/DDBJ databases">
        <authorList>
            <person name="Hodson N. C."/>
            <person name="Mongue J. A."/>
            <person name="Jaron S. K."/>
        </authorList>
    </citation>
    <scope>NUCLEOTIDE SEQUENCE</scope>
</reference>
<evidence type="ECO:0000259" key="1">
    <source>
        <dbReference type="PROSITE" id="PS50222"/>
    </source>
</evidence>
<accession>A0A8J2JXH5</accession>
<evidence type="ECO:0000313" key="3">
    <source>
        <dbReference type="Proteomes" id="UP000708208"/>
    </source>
</evidence>
<dbReference type="Proteomes" id="UP000708208">
    <property type="component" value="Unassembled WGS sequence"/>
</dbReference>
<dbReference type="GO" id="GO:0005509">
    <property type="term" value="F:calcium ion binding"/>
    <property type="evidence" value="ECO:0007669"/>
    <property type="project" value="InterPro"/>
</dbReference>
<organism evidence="2 3">
    <name type="scientific">Allacma fusca</name>
    <dbReference type="NCBI Taxonomy" id="39272"/>
    <lineage>
        <taxon>Eukaryota</taxon>
        <taxon>Metazoa</taxon>
        <taxon>Ecdysozoa</taxon>
        <taxon>Arthropoda</taxon>
        <taxon>Hexapoda</taxon>
        <taxon>Collembola</taxon>
        <taxon>Symphypleona</taxon>
        <taxon>Sminthuridae</taxon>
        <taxon>Allacma</taxon>
    </lineage>
</organism>
<dbReference type="OrthoDB" id="3737830at2759"/>